<name>A0A644X7U4_9ZZZZ</name>
<sequence length="194" mass="21767">MSTETPGNESPRECDFFFFRKVIRIAVVLFFTVSFFTSRSQILKPLSADESLYLLMCSNSTGLQQGFGLNNGKAVSAFDFNFNLLVGNCGYSYSAMGGHKAFIGIGAMGFFQVQYGYGFTTKDHQLKLRSDWPMTILTEGETCFGKLLQNMSMGVYYEHPFNSKSDQDRLGVTIGVNFMALYFSTAKGSRRYPF</sequence>
<feature type="transmembrane region" description="Helical" evidence="1">
    <location>
        <begin position="16"/>
        <end position="36"/>
    </location>
</feature>
<evidence type="ECO:0000313" key="2">
    <source>
        <dbReference type="EMBL" id="MPM12232.1"/>
    </source>
</evidence>
<dbReference type="EMBL" id="VSSQ01001941">
    <property type="protein sequence ID" value="MPM12232.1"/>
    <property type="molecule type" value="Genomic_DNA"/>
</dbReference>
<dbReference type="AlphaFoldDB" id="A0A644X7U4"/>
<proteinExistence type="predicted"/>
<evidence type="ECO:0000256" key="1">
    <source>
        <dbReference type="SAM" id="Phobius"/>
    </source>
</evidence>
<comment type="caution">
    <text evidence="2">The sequence shown here is derived from an EMBL/GenBank/DDBJ whole genome shotgun (WGS) entry which is preliminary data.</text>
</comment>
<keyword evidence="1" id="KW-0472">Membrane</keyword>
<organism evidence="2">
    <name type="scientific">bioreactor metagenome</name>
    <dbReference type="NCBI Taxonomy" id="1076179"/>
    <lineage>
        <taxon>unclassified sequences</taxon>
        <taxon>metagenomes</taxon>
        <taxon>ecological metagenomes</taxon>
    </lineage>
</organism>
<gene>
    <name evidence="2" type="ORF">SDC9_58584</name>
</gene>
<keyword evidence="1" id="KW-0812">Transmembrane</keyword>
<reference evidence="2" key="1">
    <citation type="submission" date="2019-08" db="EMBL/GenBank/DDBJ databases">
        <authorList>
            <person name="Kucharzyk K."/>
            <person name="Murdoch R.W."/>
            <person name="Higgins S."/>
            <person name="Loffler F."/>
        </authorList>
    </citation>
    <scope>NUCLEOTIDE SEQUENCE</scope>
</reference>
<keyword evidence="1" id="KW-1133">Transmembrane helix</keyword>
<protein>
    <submittedName>
        <fullName evidence="2">Uncharacterized protein</fullName>
    </submittedName>
</protein>
<accession>A0A644X7U4</accession>